<gene>
    <name evidence="3" type="ORF">EPL05_13500</name>
</gene>
<dbReference type="EMBL" id="SBIW01000006">
    <property type="protein sequence ID" value="RWY51079.1"/>
    <property type="molecule type" value="Genomic_DNA"/>
</dbReference>
<reference evidence="3 4" key="1">
    <citation type="submission" date="2019-01" db="EMBL/GenBank/DDBJ databases">
        <title>Mucilaginibacter antarcticum sp. nov., isolated from antarctic soil.</title>
        <authorList>
            <person name="Yan Y.-Q."/>
            <person name="Du Z.-J."/>
        </authorList>
    </citation>
    <scope>NUCLEOTIDE SEQUENCE [LARGE SCALE GENOMIC DNA]</scope>
    <source>
        <strain evidence="3 4">F01003</strain>
    </source>
</reference>
<feature type="chain" id="PRO_5019193658" description="Lipoprotein" evidence="2">
    <location>
        <begin position="24"/>
        <end position="66"/>
    </location>
</feature>
<evidence type="ECO:0008006" key="5">
    <source>
        <dbReference type="Google" id="ProtNLM"/>
    </source>
</evidence>
<evidence type="ECO:0000313" key="4">
    <source>
        <dbReference type="Proteomes" id="UP000286701"/>
    </source>
</evidence>
<accession>A0A444MN04</accession>
<dbReference type="PROSITE" id="PS51257">
    <property type="entry name" value="PROKAR_LIPOPROTEIN"/>
    <property type="match status" value="1"/>
</dbReference>
<organism evidence="3 4">
    <name type="scientific">Mucilaginibacter gilvus</name>
    <dbReference type="NCBI Taxonomy" id="2305909"/>
    <lineage>
        <taxon>Bacteria</taxon>
        <taxon>Pseudomonadati</taxon>
        <taxon>Bacteroidota</taxon>
        <taxon>Sphingobacteriia</taxon>
        <taxon>Sphingobacteriales</taxon>
        <taxon>Sphingobacteriaceae</taxon>
        <taxon>Mucilaginibacter</taxon>
    </lineage>
</organism>
<dbReference type="Proteomes" id="UP000286701">
    <property type="component" value="Unassembled WGS sequence"/>
</dbReference>
<sequence length="66" mass="7747">MKKEIVKMLALLLFGTVALSSCAIDNTRTHRRYNNDRHHDRKGDNNRDGYHNRDNNNNGSYNHSNY</sequence>
<comment type="caution">
    <text evidence="3">The sequence shown here is derived from an EMBL/GenBank/DDBJ whole genome shotgun (WGS) entry which is preliminary data.</text>
</comment>
<dbReference type="RefSeq" id="WP_128534498.1">
    <property type="nucleotide sequence ID" value="NZ_SBIW01000006.1"/>
</dbReference>
<feature type="signal peptide" evidence="2">
    <location>
        <begin position="1"/>
        <end position="23"/>
    </location>
</feature>
<feature type="region of interest" description="Disordered" evidence="1">
    <location>
        <begin position="25"/>
        <end position="66"/>
    </location>
</feature>
<feature type="compositionally biased region" description="Low complexity" evidence="1">
    <location>
        <begin position="55"/>
        <end position="66"/>
    </location>
</feature>
<keyword evidence="2" id="KW-0732">Signal</keyword>
<name>A0A444MN04_9SPHI</name>
<evidence type="ECO:0000256" key="1">
    <source>
        <dbReference type="SAM" id="MobiDB-lite"/>
    </source>
</evidence>
<dbReference type="AlphaFoldDB" id="A0A444MN04"/>
<feature type="compositionally biased region" description="Basic and acidic residues" evidence="1">
    <location>
        <begin position="33"/>
        <end position="54"/>
    </location>
</feature>
<proteinExistence type="predicted"/>
<evidence type="ECO:0000313" key="3">
    <source>
        <dbReference type="EMBL" id="RWY51079.1"/>
    </source>
</evidence>
<protein>
    <recommendedName>
        <fullName evidence="5">Lipoprotein</fullName>
    </recommendedName>
</protein>
<evidence type="ECO:0000256" key="2">
    <source>
        <dbReference type="SAM" id="SignalP"/>
    </source>
</evidence>
<keyword evidence="4" id="KW-1185">Reference proteome</keyword>